<dbReference type="PANTHER" id="PTHR23159">
    <property type="entry name" value="CENTROSOMAL PROTEIN 2"/>
    <property type="match status" value="1"/>
</dbReference>
<dbReference type="EMBL" id="KN847587">
    <property type="protein sequence ID" value="KIV99018.1"/>
    <property type="molecule type" value="Genomic_DNA"/>
</dbReference>
<dbReference type="VEuPathDB" id="FungiDB:PV09_09246"/>
<dbReference type="GeneID" id="27317219"/>
<dbReference type="RefSeq" id="XP_016208887.1">
    <property type="nucleotide sequence ID" value="XM_016363273.1"/>
</dbReference>
<dbReference type="EMBL" id="KN847587">
    <property type="protein sequence ID" value="KIV99017.1"/>
    <property type="molecule type" value="Genomic_DNA"/>
</dbReference>
<reference evidence="3 4" key="1">
    <citation type="submission" date="2015-01" db="EMBL/GenBank/DDBJ databases">
        <title>The Genome Sequence of Ochroconis gallopava CBS43764.</title>
        <authorList>
            <consortium name="The Broad Institute Genomics Platform"/>
            <person name="Cuomo C."/>
            <person name="de Hoog S."/>
            <person name="Gorbushina A."/>
            <person name="Stielow B."/>
            <person name="Teixiera M."/>
            <person name="Abouelleil A."/>
            <person name="Chapman S.B."/>
            <person name="Priest M."/>
            <person name="Young S.K."/>
            <person name="Wortman J."/>
            <person name="Nusbaum C."/>
            <person name="Birren B."/>
        </authorList>
    </citation>
    <scope>NUCLEOTIDE SEQUENCE [LARGE SCALE GENOMIC DNA]</scope>
    <source>
        <strain evidence="3 4">CBS 43764</strain>
    </source>
</reference>
<evidence type="ECO:0000256" key="1">
    <source>
        <dbReference type="SAM" id="Coils"/>
    </source>
</evidence>
<keyword evidence="1" id="KW-0175">Coiled coil</keyword>
<gene>
    <name evidence="3" type="ORF">PV09_09246</name>
</gene>
<feature type="compositionally biased region" description="Basic and acidic residues" evidence="2">
    <location>
        <begin position="113"/>
        <end position="133"/>
    </location>
</feature>
<dbReference type="HOGENOM" id="CLU_297401_0_0_1"/>
<organism evidence="3 4">
    <name type="scientific">Verruconis gallopava</name>
    <dbReference type="NCBI Taxonomy" id="253628"/>
    <lineage>
        <taxon>Eukaryota</taxon>
        <taxon>Fungi</taxon>
        <taxon>Dikarya</taxon>
        <taxon>Ascomycota</taxon>
        <taxon>Pezizomycotina</taxon>
        <taxon>Dothideomycetes</taxon>
        <taxon>Pleosporomycetidae</taxon>
        <taxon>Venturiales</taxon>
        <taxon>Sympoventuriaceae</taxon>
        <taxon>Verruconis</taxon>
    </lineage>
</organism>
<evidence type="ECO:0000313" key="3">
    <source>
        <dbReference type="EMBL" id="KIV99018.1"/>
    </source>
</evidence>
<protein>
    <submittedName>
        <fullName evidence="3">Uncharacterized protein</fullName>
    </submittedName>
</protein>
<sequence>MSMDTIKRPAPDVISTDRLKRGRLDQEQLSCGVRNQKDEANCFLQHIVGCLSNGRMPVGPSTEPKAHTGHRISATRLPQNSQGDAKAKRRYSLGPDCQMSRVGVDGRTPALDTHTHSYDKSRDKSPFRNRDCNAKSGSPMDITKAETTGISFTATSKQAMRSRASTMQPSLDSPTNSAETHATIQSPCTSSAPNGPAVADEASSPTPDQRAASFLSNLAALMEASYHHAHESAVLEKLRARQKARLRFFDEVSSKAHENEIKNQERAVQKAEEQVCENVRPLFNLVKDLFIAQPSPNCITSEKDIRELKDEISLLNQREKEHQACIERLSTRNQELEASMKDVTSTLKDHLRRFEQLSAEDEALRKQIKEAERRAAEAQSGVEKEAEQRNQVLNSLNQSMAPMIGNNVEFDKLVKNVAALFHETRAVTLRLNEVKSEIDKSVREWKDSLNQEIRTIIDDTKALGLTCKVGYRTLESKLELGIKTNKTIVDAVQARCDKLSSTLNDVQNNTRADYEELIAQNAKSLEVNALKERLDEVLHDINMVKTLNREGFNNGKEKHSSLMDRQDAIMKRMGKHEAELDRFEGALSKVEEVQRDVEEKVCDMKTWWIDVQALRRLVEGMSDQLTISLADIEYLKKHVEELLNDVKPPPEDVANPSNIAGQTPHKATMFERVKLLELQERYRHDTEYDMLKHGHTPAALGMRLRALEETNQNTMRCLAFLESSTSMLRNNVDALQSGPKSVPGEALLKVNCDINHLQAQIQKLQETDLAELRQHLDKVVRVQSGAIQSLENRIQIINSAPLAKQILDQLSPKVLAAREPKLQSLEAALNDTRKQMGSFLTQLATLKQAMRSMGSKVEVRHKCGAANDTTPESTSELEIRLDSHVEATEQRFTQIYDHYILPLEMRLSDEVANLEKKIADTGNMDTVCGLEQHTKQLKEDVLKLGLQVATFEGKLQRVQSYLPLVHLNDLNLGTRTIGMPRDADNGSSSHSASSNVLGILRATNVGASSGGCQ</sequence>
<feature type="coiled-coil region" evidence="1">
    <location>
        <begin position="573"/>
        <end position="600"/>
    </location>
</feature>
<dbReference type="AlphaFoldDB" id="A0A0D2AJE0"/>
<feature type="compositionally biased region" description="Polar residues" evidence="2">
    <location>
        <begin position="145"/>
        <end position="193"/>
    </location>
</feature>
<keyword evidence="4" id="KW-1185">Reference proteome</keyword>
<dbReference type="RefSeq" id="XP_016208888.1">
    <property type="nucleotide sequence ID" value="XM_016363274.1"/>
</dbReference>
<dbReference type="PANTHER" id="PTHR23159:SF60">
    <property type="entry name" value="SPINDLE ASSEMBLY ABNORMAL PROTEIN 4"/>
    <property type="match status" value="1"/>
</dbReference>
<dbReference type="Proteomes" id="UP000053259">
    <property type="component" value="Unassembled WGS sequence"/>
</dbReference>
<feature type="coiled-coil region" evidence="1">
    <location>
        <begin position="298"/>
        <end position="388"/>
    </location>
</feature>
<evidence type="ECO:0000256" key="2">
    <source>
        <dbReference type="SAM" id="MobiDB-lite"/>
    </source>
</evidence>
<feature type="region of interest" description="Disordered" evidence="2">
    <location>
        <begin position="59"/>
        <end position="210"/>
    </location>
</feature>
<proteinExistence type="predicted"/>
<evidence type="ECO:0000313" key="4">
    <source>
        <dbReference type="Proteomes" id="UP000053259"/>
    </source>
</evidence>
<accession>A0A0D2AJE0</accession>
<name>A0A0D2AJE0_9PEZI</name>